<evidence type="ECO:0000313" key="3">
    <source>
        <dbReference type="EMBL" id="QNT79331.1"/>
    </source>
</evidence>
<name>A0A7H1NU71_9PROT</name>
<dbReference type="PANTHER" id="PTHR30388">
    <property type="entry name" value="ALDEHYDE OXIDOREDUCTASE MOLYBDENUM COFACTOR ASSEMBLY PROTEIN"/>
    <property type="match status" value="1"/>
</dbReference>
<dbReference type="InterPro" id="IPR003777">
    <property type="entry name" value="XdhC_CoxI"/>
</dbReference>
<dbReference type="PANTHER" id="PTHR30388:SF6">
    <property type="entry name" value="XANTHINE DEHYDROGENASE SUBUNIT A-RELATED"/>
    <property type="match status" value="1"/>
</dbReference>
<gene>
    <name evidence="3" type="ORF">JGUZn3_21280</name>
</gene>
<dbReference type="AlphaFoldDB" id="A0A7H1NU71"/>
<protein>
    <submittedName>
        <fullName evidence="3">XdhC Rossmann domain protein</fullName>
    </submittedName>
</protein>
<evidence type="ECO:0000259" key="1">
    <source>
        <dbReference type="Pfam" id="PF02625"/>
    </source>
</evidence>
<keyword evidence="4" id="KW-1185">Reference proteome</keyword>
<feature type="domain" description="XdhC Rossmann" evidence="2">
    <location>
        <begin position="132"/>
        <end position="272"/>
    </location>
</feature>
<dbReference type="Gene3D" id="3.40.50.720">
    <property type="entry name" value="NAD(P)-binding Rossmann-like Domain"/>
    <property type="match status" value="1"/>
</dbReference>
<dbReference type="InterPro" id="IPR027051">
    <property type="entry name" value="XdhC_Rossmann_dom"/>
</dbReference>
<proteinExistence type="predicted"/>
<dbReference type="EMBL" id="CP060244">
    <property type="protein sequence ID" value="QNT79331.1"/>
    <property type="molecule type" value="Genomic_DNA"/>
</dbReference>
<dbReference type="Pfam" id="PF02625">
    <property type="entry name" value="XdhC_CoxI"/>
    <property type="match status" value="1"/>
</dbReference>
<dbReference type="InterPro" id="IPR052698">
    <property type="entry name" value="MoCofactor_Util/Proc"/>
</dbReference>
<evidence type="ECO:0000259" key="2">
    <source>
        <dbReference type="Pfam" id="PF13478"/>
    </source>
</evidence>
<dbReference type="KEGG" id="ebla:JGUZn3_21280"/>
<dbReference type="InterPro" id="IPR014308">
    <property type="entry name" value="Xanthine_DH_XdhC"/>
</dbReference>
<reference evidence="3 4" key="1">
    <citation type="submission" date="2020-08" db="EMBL/GenBank/DDBJ databases">
        <title>Complete genome sequence of Entomobacter blattae G55GP.</title>
        <authorList>
            <person name="Poehlein A."/>
            <person name="Guzman J."/>
            <person name="Daniel R."/>
            <person name="Vilcinskas A."/>
        </authorList>
    </citation>
    <scope>NUCLEOTIDE SEQUENCE [LARGE SCALE GENOMIC DNA]</scope>
    <source>
        <strain evidence="3 4">G55GP</strain>
    </source>
</reference>
<dbReference type="Proteomes" id="UP000516349">
    <property type="component" value="Chromosome"/>
</dbReference>
<dbReference type="NCBIfam" id="TIGR02964">
    <property type="entry name" value="xanthine_xdhC"/>
    <property type="match status" value="1"/>
</dbReference>
<dbReference type="RefSeq" id="WP_203413504.1">
    <property type="nucleotide sequence ID" value="NZ_CP060244.1"/>
</dbReference>
<accession>A0A7H1NU71</accession>
<sequence>MVMHSLSEYAGHILKTDESCLVIIVENVKGSAPCEVGATMLVTASRSYGTIGGGSLEWDAIQFARNQLKLFPFLGNSRFSMKTNTYNVVLGKGNIQCCGGSVQLGLYSLDESVVKKLEEAEQKTNGNMPYILLFGMGHIGQAVVSMLGFLPVKVLWFDQIASKLPKNYILPSNCEMIITDDQEAYIGSYHTKTALLVMTHSHQLDSLLIEKALLTPDLDFIGMIGSDYKRRRFVDAYLKNGLNIEQTNRLVCPIGQKTVDKRPAIIAAQITGTLACCLF</sequence>
<dbReference type="Pfam" id="PF13478">
    <property type="entry name" value="XdhC_C"/>
    <property type="match status" value="1"/>
</dbReference>
<evidence type="ECO:0000313" key="4">
    <source>
        <dbReference type="Proteomes" id="UP000516349"/>
    </source>
</evidence>
<feature type="domain" description="XdhC- CoxI" evidence="1">
    <location>
        <begin position="15"/>
        <end position="68"/>
    </location>
</feature>
<organism evidence="3 4">
    <name type="scientific">Entomobacter blattae</name>
    <dbReference type="NCBI Taxonomy" id="2762277"/>
    <lineage>
        <taxon>Bacteria</taxon>
        <taxon>Pseudomonadati</taxon>
        <taxon>Pseudomonadota</taxon>
        <taxon>Alphaproteobacteria</taxon>
        <taxon>Acetobacterales</taxon>
        <taxon>Acetobacteraceae</taxon>
        <taxon>Entomobacter</taxon>
    </lineage>
</organism>